<dbReference type="InterPro" id="IPR014762">
    <property type="entry name" value="DNA_mismatch_repair_CS"/>
</dbReference>
<evidence type="ECO:0000259" key="7">
    <source>
        <dbReference type="SMART" id="SM01340"/>
    </source>
</evidence>
<dbReference type="STRING" id="1295533.A0A1E3HS73"/>
<sequence>MDSEFEPSAPNRILKLSQSTINQIAAAEIIHRPSSAIKELLENSLDAGASQIKVTLKEGGLKQLTIQDNGHGVGKDDLPLLCERYATSKLRVFDDLKGLGTYGFRGEALASISYCSHVEVVTKTKDGGVAWKALYEDGKLVAPKPGQSVDPRPTAGNDGTTITASDLFYNIPIRKRSFKSPTEEYTRTLTLLTKYAIHNPHVSWTLKKHGTSLPDIVTQAGTTISNIKALYGPSVAAELLEVEEKVLEPAETLGASCKGWVSGANSTWTKKGQWLLFINNRLVESSKIKKALESLYTAYLPKGSTPFIYLALSIDPAKIDVNIHPTKSEVSFLNEDEMVEAIVAQVGEVLKGGNKSRNFTVQTLLPGVRDSGRERQEGEGSSSSLGKSKPAANYKVRMDPTNRTLDSMVQVVDPSQLSSFVPSTGDGQRPTKRRAVSGVDGLVTMLDEEEEGQGQEEEDAREMVRLDVGEGSSKGKGKEIEESVCEFTSIQALRKAVIKNASSELHEILSRHAFVGQVSSQLTLSLVQHATKLFLVNHAALADEHFYQLALRQFGAFNRIKLEPQPNLRELLTLAVEDEEGLGDAGLSKEDVVDYTTTLLVERAEMLDEYFSLFLNPSSDPTPDATIETLPLILRGYTPNLDRLPHFLLCIATRVNWDDEQECFETFLRELAFFYSPRPFSDAVEDPGEGGEEDAGPTEEELSHQTWQLEHVLFPSFRRYTAWPKSLVGGGGLGKGGAGGAIQQVANLPDLFRIFERC</sequence>
<evidence type="ECO:0000256" key="2">
    <source>
        <dbReference type="ARBA" id="ARBA00006082"/>
    </source>
</evidence>
<dbReference type="OrthoDB" id="10263226at2759"/>
<comment type="similarity">
    <text evidence="2">Belongs to the DNA mismatch repair MutL/HexB family.</text>
</comment>
<dbReference type="NCBIfam" id="TIGR00585">
    <property type="entry name" value="mutl"/>
    <property type="match status" value="1"/>
</dbReference>
<keyword evidence="9" id="KW-1185">Reference proteome</keyword>
<dbReference type="GO" id="GO:0061982">
    <property type="term" value="P:meiosis I cell cycle process"/>
    <property type="evidence" value="ECO:0007669"/>
    <property type="project" value="UniProtKB-ARBA"/>
</dbReference>
<dbReference type="InterPro" id="IPR002099">
    <property type="entry name" value="MutL/Mlh/PMS"/>
</dbReference>
<feature type="region of interest" description="Disordered" evidence="6">
    <location>
        <begin position="683"/>
        <end position="702"/>
    </location>
</feature>
<dbReference type="SMART" id="SM01340">
    <property type="entry name" value="DNA_mis_repair"/>
    <property type="match status" value="1"/>
</dbReference>
<dbReference type="FunFam" id="3.30.565.10:FF:000109">
    <property type="entry name" value="Related to MLH1-DNA mismatch repair protein"/>
    <property type="match status" value="1"/>
</dbReference>
<feature type="domain" description="DNA mismatch repair protein S5" evidence="7">
    <location>
        <begin position="227"/>
        <end position="351"/>
    </location>
</feature>
<evidence type="ECO:0000256" key="4">
    <source>
        <dbReference type="ARBA" id="ARBA00023204"/>
    </source>
</evidence>
<evidence type="ECO:0000256" key="1">
    <source>
        <dbReference type="ARBA" id="ARBA00004123"/>
    </source>
</evidence>
<evidence type="ECO:0000256" key="5">
    <source>
        <dbReference type="ARBA" id="ARBA00023242"/>
    </source>
</evidence>
<feature type="region of interest" description="Disordered" evidence="6">
    <location>
        <begin position="364"/>
        <end position="393"/>
    </location>
</feature>
<organism evidence="8 9">
    <name type="scientific">Cryptococcus amylolentus CBS 6039</name>
    <dbReference type="NCBI Taxonomy" id="1295533"/>
    <lineage>
        <taxon>Eukaryota</taxon>
        <taxon>Fungi</taxon>
        <taxon>Dikarya</taxon>
        <taxon>Basidiomycota</taxon>
        <taxon>Agaricomycotina</taxon>
        <taxon>Tremellomycetes</taxon>
        <taxon>Tremellales</taxon>
        <taxon>Cryptococcaceae</taxon>
        <taxon>Cryptococcus</taxon>
    </lineage>
</organism>
<gene>
    <name evidence="8" type="ORF">L202_04506</name>
</gene>
<dbReference type="Pfam" id="PF13589">
    <property type="entry name" value="HATPase_c_3"/>
    <property type="match status" value="1"/>
</dbReference>
<keyword evidence="3" id="KW-0227">DNA damage</keyword>
<dbReference type="PANTHER" id="PTHR10073">
    <property type="entry name" value="DNA MISMATCH REPAIR PROTEIN MLH, PMS, MUTL"/>
    <property type="match status" value="1"/>
</dbReference>
<dbReference type="Pfam" id="PF01119">
    <property type="entry name" value="DNA_mis_repair"/>
    <property type="match status" value="1"/>
</dbReference>
<dbReference type="InterPro" id="IPR020568">
    <property type="entry name" value="Ribosomal_Su5_D2-typ_SF"/>
</dbReference>
<dbReference type="EMBL" id="AWGJ01000006">
    <property type="protein sequence ID" value="ODN78995.1"/>
    <property type="molecule type" value="Genomic_DNA"/>
</dbReference>
<dbReference type="GeneID" id="30155815"/>
<dbReference type="PANTHER" id="PTHR10073:SF12">
    <property type="entry name" value="DNA MISMATCH REPAIR PROTEIN MLH1"/>
    <property type="match status" value="1"/>
</dbReference>
<dbReference type="PROSITE" id="PS00058">
    <property type="entry name" value="DNA_MISMATCH_REPAIR_1"/>
    <property type="match status" value="1"/>
</dbReference>
<dbReference type="GO" id="GO:0140664">
    <property type="term" value="F:ATP-dependent DNA damage sensor activity"/>
    <property type="evidence" value="ECO:0007669"/>
    <property type="project" value="InterPro"/>
</dbReference>
<dbReference type="InterPro" id="IPR014721">
    <property type="entry name" value="Ribsml_uS5_D2-typ_fold_subgr"/>
</dbReference>
<dbReference type="CDD" id="cd16926">
    <property type="entry name" value="HATPase_MutL-MLH-PMS-like"/>
    <property type="match status" value="1"/>
</dbReference>
<protein>
    <recommendedName>
        <fullName evidence="7">DNA mismatch repair protein S5 domain-containing protein</fullName>
    </recommendedName>
</protein>
<dbReference type="GO" id="GO:0006298">
    <property type="term" value="P:mismatch repair"/>
    <property type="evidence" value="ECO:0007669"/>
    <property type="project" value="InterPro"/>
</dbReference>
<dbReference type="SUPFAM" id="SSF54211">
    <property type="entry name" value="Ribosomal protein S5 domain 2-like"/>
    <property type="match status" value="1"/>
</dbReference>
<dbReference type="Pfam" id="PF16413">
    <property type="entry name" value="Mlh1_C"/>
    <property type="match status" value="1"/>
</dbReference>
<dbReference type="GO" id="GO:0005524">
    <property type="term" value="F:ATP binding"/>
    <property type="evidence" value="ECO:0007669"/>
    <property type="project" value="InterPro"/>
</dbReference>
<evidence type="ECO:0000256" key="3">
    <source>
        <dbReference type="ARBA" id="ARBA00022763"/>
    </source>
</evidence>
<evidence type="ECO:0000313" key="9">
    <source>
        <dbReference type="Proteomes" id="UP000094065"/>
    </source>
</evidence>
<dbReference type="AlphaFoldDB" id="A0A1E3HS73"/>
<keyword evidence="4" id="KW-0234">DNA repair</keyword>
<comment type="caution">
    <text evidence="8">The sequence shown here is derived from an EMBL/GenBank/DDBJ whole genome shotgun (WGS) entry which is preliminary data.</text>
</comment>
<name>A0A1E3HS73_9TREE</name>
<comment type="subcellular location">
    <subcellularLocation>
        <location evidence="1">Nucleus</location>
    </subcellularLocation>
</comment>
<reference evidence="8 9" key="1">
    <citation type="submission" date="2016-06" db="EMBL/GenBank/DDBJ databases">
        <title>Evolution of pathogenesis and genome organization in the Tremellales.</title>
        <authorList>
            <person name="Cuomo C."/>
            <person name="Litvintseva A."/>
            <person name="Heitman J."/>
            <person name="Chen Y."/>
            <person name="Sun S."/>
            <person name="Springer D."/>
            <person name="Dromer F."/>
            <person name="Young S."/>
            <person name="Zeng Q."/>
            <person name="Chapman S."/>
            <person name="Gujja S."/>
            <person name="Saif S."/>
            <person name="Birren B."/>
        </authorList>
    </citation>
    <scope>NUCLEOTIDE SEQUENCE [LARGE SCALE GENOMIC DNA]</scope>
    <source>
        <strain evidence="8 9">CBS 6039</strain>
    </source>
</reference>
<evidence type="ECO:0000313" key="8">
    <source>
        <dbReference type="EMBL" id="ODN78995.1"/>
    </source>
</evidence>
<dbReference type="FunFam" id="3.30.230.10:FF:000014">
    <property type="entry name" value="DNA mismatch repair protein Mlh1"/>
    <property type="match status" value="1"/>
</dbReference>
<dbReference type="InterPro" id="IPR036890">
    <property type="entry name" value="HATPase_C_sf"/>
</dbReference>
<dbReference type="Proteomes" id="UP000094065">
    <property type="component" value="Unassembled WGS sequence"/>
</dbReference>
<dbReference type="InterPro" id="IPR013507">
    <property type="entry name" value="DNA_mismatch_S5_2-like"/>
</dbReference>
<dbReference type="InterPro" id="IPR032189">
    <property type="entry name" value="Mlh1_C"/>
</dbReference>
<dbReference type="InterPro" id="IPR038973">
    <property type="entry name" value="MutL/Mlh/Pms-like"/>
</dbReference>
<dbReference type="Gene3D" id="3.30.230.10">
    <property type="match status" value="1"/>
</dbReference>
<feature type="compositionally biased region" description="Acidic residues" evidence="6">
    <location>
        <begin position="683"/>
        <end position="700"/>
    </location>
</feature>
<proteinExistence type="inferred from homology"/>
<dbReference type="Gene3D" id="3.30.565.10">
    <property type="entry name" value="Histidine kinase-like ATPase, C-terminal domain"/>
    <property type="match status" value="1"/>
</dbReference>
<dbReference type="RefSeq" id="XP_018994041.1">
    <property type="nucleotide sequence ID" value="XM_019138604.1"/>
</dbReference>
<dbReference type="GO" id="GO:0030983">
    <property type="term" value="F:mismatched DNA binding"/>
    <property type="evidence" value="ECO:0007669"/>
    <property type="project" value="InterPro"/>
</dbReference>
<dbReference type="SUPFAM" id="SSF55874">
    <property type="entry name" value="ATPase domain of HSP90 chaperone/DNA topoisomerase II/histidine kinase"/>
    <property type="match status" value="1"/>
</dbReference>
<dbReference type="GO" id="GO:0032389">
    <property type="term" value="C:MutLalpha complex"/>
    <property type="evidence" value="ECO:0007669"/>
    <property type="project" value="TreeGrafter"/>
</dbReference>
<evidence type="ECO:0000256" key="6">
    <source>
        <dbReference type="SAM" id="MobiDB-lite"/>
    </source>
</evidence>
<dbReference type="GO" id="GO:0016887">
    <property type="term" value="F:ATP hydrolysis activity"/>
    <property type="evidence" value="ECO:0007669"/>
    <property type="project" value="InterPro"/>
</dbReference>
<accession>A0A1E3HS73</accession>
<keyword evidence="5" id="KW-0539">Nucleus</keyword>